<dbReference type="InterPro" id="IPR000477">
    <property type="entry name" value="RT_dom"/>
</dbReference>
<dbReference type="InterPro" id="IPR043502">
    <property type="entry name" value="DNA/RNA_pol_sf"/>
</dbReference>
<dbReference type="PANTHER" id="PTHR33064:SF37">
    <property type="entry name" value="RIBONUCLEASE H"/>
    <property type="match status" value="1"/>
</dbReference>
<evidence type="ECO:0000313" key="3">
    <source>
        <dbReference type="Proteomes" id="UP001341281"/>
    </source>
</evidence>
<protein>
    <recommendedName>
        <fullName evidence="1">Reverse transcriptase domain-containing protein</fullName>
    </recommendedName>
</protein>
<dbReference type="InterPro" id="IPR043128">
    <property type="entry name" value="Rev_trsase/Diguanyl_cyclase"/>
</dbReference>
<dbReference type="Pfam" id="PF00078">
    <property type="entry name" value="RVT_1"/>
    <property type="match status" value="1"/>
</dbReference>
<dbReference type="AlphaFoldDB" id="A0AAQ3US54"/>
<proteinExistence type="predicted"/>
<dbReference type="FunFam" id="3.30.70.270:FF:000003">
    <property type="entry name" value="Transposon Ty3-G Gag-Pol polyprotein"/>
    <property type="match status" value="1"/>
</dbReference>
<dbReference type="SUPFAM" id="SSF56672">
    <property type="entry name" value="DNA/RNA polymerases"/>
    <property type="match status" value="1"/>
</dbReference>
<gene>
    <name evidence="2" type="ORF">U9M48_043089</name>
</gene>
<dbReference type="FunFam" id="3.30.70.270:FF:000020">
    <property type="entry name" value="Transposon Tf2-6 polyprotein-like Protein"/>
    <property type="match status" value="1"/>
</dbReference>
<dbReference type="InterPro" id="IPR051320">
    <property type="entry name" value="Viral_Replic_Matur_Polypro"/>
</dbReference>
<feature type="domain" description="Reverse transcriptase" evidence="1">
    <location>
        <begin position="102"/>
        <end position="158"/>
    </location>
</feature>
<name>A0AAQ3US54_PASNO</name>
<dbReference type="Proteomes" id="UP001341281">
    <property type="component" value="Chromosome 10"/>
</dbReference>
<organism evidence="2 3">
    <name type="scientific">Paspalum notatum var. saurae</name>
    <dbReference type="NCBI Taxonomy" id="547442"/>
    <lineage>
        <taxon>Eukaryota</taxon>
        <taxon>Viridiplantae</taxon>
        <taxon>Streptophyta</taxon>
        <taxon>Embryophyta</taxon>
        <taxon>Tracheophyta</taxon>
        <taxon>Spermatophyta</taxon>
        <taxon>Magnoliopsida</taxon>
        <taxon>Liliopsida</taxon>
        <taxon>Poales</taxon>
        <taxon>Poaceae</taxon>
        <taxon>PACMAD clade</taxon>
        <taxon>Panicoideae</taxon>
        <taxon>Andropogonodae</taxon>
        <taxon>Paspaleae</taxon>
        <taxon>Paspalinae</taxon>
        <taxon>Paspalum</taxon>
    </lineage>
</organism>
<dbReference type="EMBL" id="CP144754">
    <property type="protein sequence ID" value="WVZ97563.1"/>
    <property type="molecule type" value="Genomic_DNA"/>
</dbReference>
<dbReference type="PANTHER" id="PTHR33064">
    <property type="entry name" value="POL PROTEIN"/>
    <property type="match status" value="1"/>
</dbReference>
<sequence length="249" mass="29277">MRQYRMAPIEHEEVKKNIDELLVKGYIRPILLVEKKDTDMKRMCVDYRAINKVTIKNKYPLSRIDDCLISFKLKIHPSDIPKTAFTTKYGLYEYTVIMDYLDKFVVVFTDDILIYSKTKAEHEEHLRLVLQRLREHKLYAKFSKCEFWIDEVHFLGHVVSKGGIAVDPSKVSTVTNWKVPEIPKEVRGFHGLAGYYRRFIENFSKIVKPMTSLLEKDAQQAAFDELKKRLTTALVLTLHDQREEIHSLL</sequence>
<dbReference type="Gene3D" id="3.10.10.10">
    <property type="entry name" value="HIV Type 1 Reverse Transcriptase, subunit A, domain 1"/>
    <property type="match status" value="1"/>
</dbReference>
<accession>A0AAQ3US54</accession>
<dbReference type="Gene3D" id="3.30.70.270">
    <property type="match status" value="2"/>
</dbReference>
<keyword evidence="3" id="KW-1185">Reference proteome</keyword>
<evidence type="ECO:0000313" key="2">
    <source>
        <dbReference type="EMBL" id="WVZ97563.1"/>
    </source>
</evidence>
<evidence type="ECO:0000259" key="1">
    <source>
        <dbReference type="Pfam" id="PF00078"/>
    </source>
</evidence>
<dbReference type="CDD" id="cd01647">
    <property type="entry name" value="RT_LTR"/>
    <property type="match status" value="1"/>
</dbReference>
<reference evidence="2 3" key="1">
    <citation type="submission" date="2024-02" db="EMBL/GenBank/DDBJ databases">
        <title>High-quality chromosome-scale genome assembly of Pensacola bahiagrass (Paspalum notatum Flugge var. saurae).</title>
        <authorList>
            <person name="Vega J.M."/>
            <person name="Podio M."/>
            <person name="Orjuela J."/>
            <person name="Siena L.A."/>
            <person name="Pessino S.C."/>
            <person name="Combes M.C."/>
            <person name="Mariac C."/>
            <person name="Albertini E."/>
            <person name="Pupilli F."/>
            <person name="Ortiz J.P.A."/>
            <person name="Leblanc O."/>
        </authorList>
    </citation>
    <scope>NUCLEOTIDE SEQUENCE [LARGE SCALE GENOMIC DNA]</scope>
    <source>
        <strain evidence="2">R1</strain>
        <tissue evidence="2">Leaf</tissue>
    </source>
</reference>